<proteinExistence type="predicted"/>
<evidence type="ECO:0000313" key="4">
    <source>
        <dbReference type="EMBL" id="RNF05678.1"/>
    </source>
</evidence>
<dbReference type="GO" id="GO:0019888">
    <property type="term" value="F:protein phosphatase regulator activity"/>
    <property type="evidence" value="ECO:0007669"/>
    <property type="project" value="TreeGrafter"/>
</dbReference>
<dbReference type="PROSITE" id="PS50077">
    <property type="entry name" value="HEAT_REPEAT"/>
    <property type="match status" value="4"/>
</dbReference>
<gene>
    <name evidence="4" type="ORF">TraAM80_04399</name>
</gene>
<dbReference type="OrthoDB" id="340346at2759"/>
<sequence>MSEHFDSVRSMINNLRSEDPEERLTSMRGIHLIASTLGPGRTRDELLPYLTDYLDENDEVLRVFANALGTMLQEVGGVDHVQSILSPLEVLSSLDEITVRDEAVTSLQTIGEHIFCEPGEAGLQAQRDFVELVHRLGKATPQCRSSASYLIATAYPHVTSTIKGQLMALLVALCDDEEIMVRRAACISLGKHMVRVLGSRSTELINAFLALARDPSDGVRLQVVEAAAALLKALPYDAHAGILSAVKTLVADASWRVRYMVADRLGKLAGSMSVADVKSIVPLFSSLVQDSEAEIRASAVFSMASVFAVCRNPSAKREILIAGCRLVNDENAHVRMCLASALLQLVENVAKELWDTTIVSTCTQLLKDPEADVRLALVSGFSSMGNTPEARELAPKLVPVVVALAEDPKWRIREVVISQVPFLITSLGKGANDVVDICVQHLVDRVATIRDAAVRSCCALVTENGTAWARTLLLPRLGALASMTNYLHRVALAHFYESLAGVPGLDRGTVSQHILPTLRTLAQDPVPNVRLNCAKALLALKRSGHLPESEHDSLLNRLRKDGDFDVRFAASGDGTV</sequence>
<name>A0A3R7MGY7_TRYRA</name>
<feature type="repeat" description="HEAT" evidence="2">
    <location>
        <begin position="242"/>
        <end position="279"/>
    </location>
</feature>
<dbReference type="InterPro" id="IPR011989">
    <property type="entry name" value="ARM-like"/>
</dbReference>
<evidence type="ECO:0000256" key="1">
    <source>
        <dbReference type="ARBA" id="ARBA00022737"/>
    </source>
</evidence>
<dbReference type="GeneID" id="40328332"/>
<accession>A0A3R7MGY7</accession>
<dbReference type="VEuPathDB" id="TriTrypDB:TRSC58_05605"/>
<dbReference type="AlphaFoldDB" id="A0A3R7MGY7"/>
<dbReference type="Gene3D" id="1.25.10.10">
    <property type="entry name" value="Leucine-rich Repeat Variant"/>
    <property type="match status" value="1"/>
</dbReference>
<dbReference type="PANTHER" id="PTHR10648">
    <property type="entry name" value="SERINE/THREONINE-PROTEIN PHOSPHATASE PP2A 65 KDA REGULATORY SUBUNIT"/>
    <property type="match status" value="1"/>
</dbReference>
<dbReference type="RefSeq" id="XP_029238823.1">
    <property type="nucleotide sequence ID" value="XM_029381330.1"/>
</dbReference>
<protein>
    <submittedName>
        <fullName evidence="4">Serine/threonine protein phosphatase 2a regulatory subunit</fullName>
    </submittedName>
</protein>
<evidence type="ECO:0000259" key="3">
    <source>
        <dbReference type="Pfam" id="PF22956"/>
    </source>
</evidence>
<dbReference type="InterPro" id="IPR051023">
    <property type="entry name" value="PP2A_Regulatory_Subunit_A"/>
</dbReference>
<dbReference type="OMA" id="NTLCMTW"/>
<feature type="domain" description="Phosphatase 2A Regulatory Subunit A helical" evidence="3">
    <location>
        <begin position="278"/>
        <end position="458"/>
    </location>
</feature>
<dbReference type="InterPro" id="IPR021133">
    <property type="entry name" value="HEAT_type_2"/>
</dbReference>
<dbReference type="GO" id="GO:0000159">
    <property type="term" value="C:protein phosphatase type 2A complex"/>
    <property type="evidence" value="ECO:0007669"/>
    <property type="project" value="TreeGrafter"/>
</dbReference>
<dbReference type="InterPro" id="IPR055231">
    <property type="entry name" value="2AA_helical"/>
</dbReference>
<dbReference type="SUPFAM" id="SSF48371">
    <property type="entry name" value="ARM repeat"/>
    <property type="match status" value="1"/>
</dbReference>
<dbReference type="GO" id="GO:0005634">
    <property type="term" value="C:nucleus"/>
    <property type="evidence" value="ECO:0007669"/>
    <property type="project" value="TreeGrafter"/>
</dbReference>
<feature type="repeat" description="HEAT" evidence="2">
    <location>
        <begin position="397"/>
        <end position="433"/>
    </location>
</feature>
<feature type="repeat" description="HEAT" evidence="2">
    <location>
        <begin position="514"/>
        <end position="552"/>
    </location>
</feature>
<dbReference type="EMBL" id="MKGL01000128">
    <property type="protein sequence ID" value="RNF05678.1"/>
    <property type="molecule type" value="Genomic_DNA"/>
</dbReference>
<feature type="repeat" description="HEAT" evidence="2">
    <location>
        <begin position="280"/>
        <end position="318"/>
    </location>
</feature>
<reference evidence="4 5" key="1">
    <citation type="journal article" date="2018" name="BMC Genomics">
        <title>Genomic comparison of Trypanosoma conorhini and Trypanosoma rangeli to Trypanosoma cruzi strains of high and low virulence.</title>
        <authorList>
            <person name="Bradwell K.R."/>
            <person name="Koparde V.N."/>
            <person name="Matveyev A.V."/>
            <person name="Serrano M.G."/>
            <person name="Alves J.M."/>
            <person name="Parikh H."/>
            <person name="Huang B."/>
            <person name="Lee V."/>
            <person name="Espinosa-Alvarez O."/>
            <person name="Ortiz P.A."/>
            <person name="Costa-Martins A.G."/>
            <person name="Teixeira M.M."/>
            <person name="Buck G.A."/>
        </authorList>
    </citation>
    <scope>NUCLEOTIDE SEQUENCE [LARGE SCALE GENOMIC DNA]</scope>
    <source>
        <strain evidence="4 5">AM80</strain>
    </source>
</reference>
<dbReference type="InterPro" id="IPR000357">
    <property type="entry name" value="HEAT"/>
</dbReference>
<dbReference type="Pfam" id="PF02985">
    <property type="entry name" value="HEAT"/>
    <property type="match status" value="1"/>
</dbReference>
<dbReference type="Pfam" id="PF22956">
    <property type="entry name" value="VPS15-like_hel"/>
    <property type="match status" value="1"/>
</dbReference>
<keyword evidence="1" id="KW-0677">Repeat</keyword>
<organism evidence="4 5">
    <name type="scientific">Trypanosoma rangeli</name>
    <dbReference type="NCBI Taxonomy" id="5698"/>
    <lineage>
        <taxon>Eukaryota</taxon>
        <taxon>Discoba</taxon>
        <taxon>Euglenozoa</taxon>
        <taxon>Kinetoplastea</taxon>
        <taxon>Metakinetoplastina</taxon>
        <taxon>Trypanosomatida</taxon>
        <taxon>Trypanosomatidae</taxon>
        <taxon>Trypanosoma</taxon>
        <taxon>Herpetosoma</taxon>
    </lineage>
</organism>
<evidence type="ECO:0000256" key="2">
    <source>
        <dbReference type="PROSITE-ProRule" id="PRU00103"/>
    </source>
</evidence>
<dbReference type="Proteomes" id="UP000283634">
    <property type="component" value="Unassembled WGS sequence"/>
</dbReference>
<dbReference type="PANTHER" id="PTHR10648:SF34">
    <property type="entry name" value="PROTEIN PHOSPHATASE 2A REGULATORY SUBUNIT, PUTATIVE-RELATED"/>
    <property type="match status" value="1"/>
</dbReference>
<dbReference type="InterPro" id="IPR016024">
    <property type="entry name" value="ARM-type_fold"/>
</dbReference>
<evidence type="ECO:0000313" key="5">
    <source>
        <dbReference type="Proteomes" id="UP000283634"/>
    </source>
</evidence>
<keyword evidence="5" id="KW-1185">Reference proteome</keyword>
<comment type="caution">
    <text evidence="4">The sequence shown here is derived from an EMBL/GenBank/DDBJ whole genome shotgun (WGS) entry which is preliminary data.</text>
</comment>
<dbReference type="GO" id="GO:0005829">
    <property type="term" value="C:cytosol"/>
    <property type="evidence" value="ECO:0007669"/>
    <property type="project" value="TreeGrafter"/>
</dbReference>